<sequence>MAPSQVSCVLFNTGAYQVAIEAHYVQRIDSAPTAPRRVAIDTLLRLNTLTTPTRWLTLHDTQGVWQLGITGESVLGALPVTILQRLPPLIDAHRPHPALCGLALEGNRLILLLNGALLGPDK</sequence>
<dbReference type="OrthoDB" id="6163682at2"/>
<dbReference type="RefSeq" id="WP_096651300.1">
    <property type="nucleotide sequence ID" value="NZ_NWUX01000006.1"/>
</dbReference>
<dbReference type="EMBL" id="NWUX01000006">
    <property type="protein sequence ID" value="PCF95944.1"/>
    <property type="molecule type" value="Genomic_DNA"/>
</dbReference>
<dbReference type="Proteomes" id="UP000218677">
    <property type="component" value="Unassembled WGS sequence"/>
</dbReference>
<organism evidence="1 2">
    <name type="scientific">Vreelandella nigrificans</name>
    <dbReference type="NCBI Taxonomy" id="2042704"/>
    <lineage>
        <taxon>Bacteria</taxon>
        <taxon>Pseudomonadati</taxon>
        <taxon>Pseudomonadota</taxon>
        <taxon>Gammaproteobacteria</taxon>
        <taxon>Oceanospirillales</taxon>
        <taxon>Halomonadaceae</taxon>
        <taxon>Vreelandella</taxon>
    </lineage>
</organism>
<accession>A0A2A4HPG9</accession>
<proteinExistence type="predicted"/>
<keyword evidence="2" id="KW-1185">Reference proteome</keyword>
<name>A0A2A4HPG9_9GAMM</name>
<protein>
    <recommendedName>
        <fullName evidence="3">Chemotaxis protein CheW</fullName>
    </recommendedName>
</protein>
<gene>
    <name evidence="1" type="ORF">CPA45_09415</name>
</gene>
<evidence type="ECO:0000313" key="2">
    <source>
        <dbReference type="Proteomes" id="UP000218677"/>
    </source>
</evidence>
<comment type="caution">
    <text evidence="1">The sequence shown here is derived from an EMBL/GenBank/DDBJ whole genome shotgun (WGS) entry which is preliminary data.</text>
</comment>
<reference evidence="2" key="1">
    <citation type="submission" date="2017-09" db="EMBL/GenBank/DDBJ databases">
        <authorList>
            <person name="Cho G.-S."/>
            <person name="Oguntoyinbo F.A."/>
            <person name="Cnockaert M."/>
            <person name="Kabisch J."/>
            <person name="Neve H."/>
            <person name="Bockelmann W."/>
            <person name="Wenning M."/>
            <person name="Franz C.M."/>
            <person name="Vandamme P."/>
        </authorList>
    </citation>
    <scope>NUCLEOTIDE SEQUENCE [LARGE SCALE GENOMIC DNA]</scope>
    <source>
        <strain evidence="2">MBT G8648</strain>
    </source>
</reference>
<evidence type="ECO:0008006" key="3">
    <source>
        <dbReference type="Google" id="ProtNLM"/>
    </source>
</evidence>
<evidence type="ECO:0000313" key="1">
    <source>
        <dbReference type="EMBL" id="PCF95944.1"/>
    </source>
</evidence>
<dbReference type="AlphaFoldDB" id="A0A2A4HPG9"/>